<evidence type="ECO:0000256" key="7">
    <source>
        <dbReference type="ARBA" id="ARBA00022723"/>
    </source>
</evidence>
<keyword evidence="9" id="KW-0862">Zinc</keyword>
<evidence type="ECO:0000256" key="10">
    <source>
        <dbReference type="ARBA" id="ARBA00023316"/>
    </source>
</evidence>
<dbReference type="InterPro" id="IPR051206">
    <property type="entry name" value="NAMLAA_amidase_2"/>
</dbReference>
<name>A0A348HE61_9GAMM</name>
<dbReference type="EMBL" id="AP018933">
    <property type="protein sequence ID" value="BBG29913.1"/>
    <property type="molecule type" value="Genomic_DNA"/>
</dbReference>
<protein>
    <recommendedName>
        <fullName evidence="11">1,6-anhydro-N-acetylmuramyl-L-alanine amidase AmpD</fullName>
        <ecNumber evidence="5">3.5.1.28</ecNumber>
    </recommendedName>
    <alternativeName>
        <fullName evidence="12">N-acetylmuramoyl-L-alanine amidase</fullName>
    </alternativeName>
</protein>
<dbReference type="SUPFAM" id="SSF55846">
    <property type="entry name" value="N-acetylmuramoyl-L-alanine amidase-like"/>
    <property type="match status" value="1"/>
</dbReference>
<evidence type="ECO:0000256" key="5">
    <source>
        <dbReference type="ARBA" id="ARBA00011901"/>
    </source>
</evidence>
<dbReference type="KEGG" id="zpl:ZBT109_1152"/>
<dbReference type="NCBIfam" id="NF008758">
    <property type="entry name" value="PRK11789.1"/>
    <property type="match status" value="1"/>
</dbReference>
<reference evidence="14 15" key="1">
    <citation type="submission" date="2018-09" db="EMBL/GenBank/DDBJ databases">
        <title>Zymobacter palmae IAM14233 (=T109) whole genome analysis.</title>
        <authorList>
            <person name="Yanase H."/>
        </authorList>
    </citation>
    <scope>NUCLEOTIDE SEQUENCE [LARGE SCALE GENOMIC DNA]</scope>
    <source>
        <strain evidence="14 15">IAM14233</strain>
    </source>
</reference>
<evidence type="ECO:0000313" key="15">
    <source>
        <dbReference type="Proteomes" id="UP000267342"/>
    </source>
</evidence>
<dbReference type="InterPro" id="IPR002502">
    <property type="entry name" value="Amidase_domain"/>
</dbReference>
<keyword evidence="6" id="KW-0963">Cytoplasm</keyword>
<dbReference type="RefSeq" id="WP_051523982.1">
    <property type="nucleotide sequence ID" value="NZ_AP018933.1"/>
</dbReference>
<keyword evidence="8" id="KW-0378">Hydrolase</keyword>
<evidence type="ECO:0000256" key="1">
    <source>
        <dbReference type="ARBA" id="ARBA00001561"/>
    </source>
</evidence>
<dbReference type="Proteomes" id="UP000267342">
    <property type="component" value="Chromosome"/>
</dbReference>
<dbReference type="Gene3D" id="3.40.80.10">
    <property type="entry name" value="Peptidoglycan recognition protein-like"/>
    <property type="match status" value="1"/>
</dbReference>
<comment type="subcellular location">
    <subcellularLocation>
        <location evidence="3">Cytoplasm</location>
    </subcellularLocation>
</comment>
<dbReference type="Pfam" id="PF01510">
    <property type="entry name" value="Amidase_2"/>
    <property type="match status" value="1"/>
</dbReference>
<dbReference type="GO" id="GO:0009253">
    <property type="term" value="P:peptidoglycan catabolic process"/>
    <property type="evidence" value="ECO:0007669"/>
    <property type="project" value="InterPro"/>
</dbReference>
<accession>A0A348HE61</accession>
<evidence type="ECO:0000256" key="6">
    <source>
        <dbReference type="ARBA" id="ARBA00022490"/>
    </source>
</evidence>
<evidence type="ECO:0000256" key="9">
    <source>
        <dbReference type="ARBA" id="ARBA00022833"/>
    </source>
</evidence>
<comment type="similarity">
    <text evidence="4">Belongs to the N-acetylmuramoyl-L-alanine amidase 2 family.</text>
</comment>
<gene>
    <name evidence="14" type="ORF">ZBT109_1152</name>
</gene>
<dbReference type="PANTHER" id="PTHR30417:SF4">
    <property type="entry name" value="1,6-ANHYDRO-N-ACETYLMURAMYL-L-ALANINE AMIDASE AMPD"/>
    <property type="match status" value="1"/>
</dbReference>
<dbReference type="PANTHER" id="PTHR30417">
    <property type="entry name" value="N-ACETYLMURAMOYL-L-ALANINE AMIDASE AMID"/>
    <property type="match status" value="1"/>
</dbReference>
<dbReference type="EC" id="3.5.1.28" evidence="5"/>
<comment type="catalytic activity">
    <reaction evidence="1">
        <text>Hydrolyzes the link between N-acetylmuramoyl residues and L-amino acid residues in certain cell-wall glycopeptides.</text>
        <dbReference type="EC" id="3.5.1.28"/>
    </reaction>
</comment>
<keyword evidence="15" id="KW-1185">Reference proteome</keyword>
<keyword evidence="10" id="KW-0961">Cell wall biogenesis/degradation</keyword>
<dbReference type="CDD" id="cd06583">
    <property type="entry name" value="PGRP"/>
    <property type="match status" value="1"/>
</dbReference>
<dbReference type="OrthoDB" id="9794842at2"/>
<proteinExistence type="inferred from homology"/>
<organism evidence="14 15">
    <name type="scientific">Zymobacter palmae</name>
    <dbReference type="NCBI Taxonomy" id="33074"/>
    <lineage>
        <taxon>Bacteria</taxon>
        <taxon>Pseudomonadati</taxon>
        <taxon>Pseudomonadota</taxon>
        <taxon>Gammaproteobacteria</taxon>
        <taxon>Oceanospirillales</taxon>
        <taxon>Halomonadaceae</taxon>
        <taxon>Zymobacter group</taxon>
        <taxon>Zymobacter</taxon>
    </lineage>
</organism>
<dbReference type="GO" id="GO:0071555">
    <property type="term" value="P:cell wall organization"/>
    <property type="evidence" value="ECO:0007669"/>
    <property type="project" value="UniProtKB-KW"/>
</dbReference>
<evidence type="ECO:0000259" key="13">
    <source>
        <dbReference type="SMART" id="SM00644"/>
    </source>
</evidence>
<sequence>MASSLHHVIEHEWRVDSDHWLEQVSRCLSPNRNARPVTEPSVLVVHSISLPPGEWGGDAIFDLFSNTLDCARHPSFSSLRGVTVSAHVVIRRNGEAVQCVPFDERAWHAGRSQWKGMQGLNDDAVGIELEGLPTVPFTLAQYRTLAAIARGLLARYPLLNVERIVGHALIAPMRKDDPGPAFDWQLFRQYLSVN</sequence>
<dbReference type="AlphaFoldDB" id="A0A348HE61"/>
<dbReference type="GO" id="GO:0046872">
    <property type="term" value="F:metal ion binding"/>
    <property type="evidence" value="ECO:0007669"/>
    <property type="project" value="UniProtKB-KW"/>
</dbReference>
<dbReference type="GO" id="GO:0005737">
    <property type="term" value="C:cytoplasm"/>
    <property type="evidence" value="ECO:0007669"/>
    <property type="project" value="UniProtKB-SubCell"/>
</dbReference>
<evidence type="ECO:0000313" key="14">
    <source>
        <dbReference type="EMBL" id="BBG29913.1"/>
    </source>
</evidence>
<dbReference type="GO" id="GO:0008745">
    <property type="term" value="F:N-acetylmuramoyl-L-alanine amidase activity"/>
    <property type="evidence" value="ECO:0007669"/>
    <property type="project" value="UniProtKB-EC"/>
</dbReference>
<evidence type="ECO:0000256" key="12">
    <source>
        <dbReference type="ARBA" id="ARBA00042615"/>
    </source>
</evidence>
<feature type="domain" description="N-acetylmuramoyl-L-alanine amidase" evidence="13">
    <location>
        <begin position="29"/>
        <end position="179"/>
    </location>
</feature>
<evidence type="ECO:0000256" key="3">
    <source>
        <dbReference type="ARBA" id="ARBA00004496"/>
    </source>
</evidence>
<evidence type="ECO:0000256" key="2">
    <source>
        <dbReference type="ARBA" id="ARBA00001947"/>
    </source>
</evidence>
<evidence type="ECO:0000256" key="4">
    <source>
        <dbReference type="ARBA" id="ARBA00007553"/>
    </source>
</evidence>
<keyword evidence="7" id="KW-0479">Metal-binding</keyword>
<dbReference type="GO" id="GO:0009254">
    <property type="term" value="P:peptidoglycan turnover"/>
    <property type="evidence" value="ECO:0007669"/>
    <property type="project" value="TreeGrafter"/>
</dbReference>
<evidence type="ECO:0000256" key="11">
    <source>
        <dbReference type="ARBA" id="ARBA00039257"/>
    </source>
</evidence>
<dbReference type="InterPro" id="IPR036505">
    <property type="entry name" value="Amidase/PGRP_sf"/>
</dbReference>
<dbReference type="SMART" id="SM00644">
    <property type="entry name" value="Ami_2"/>
    <property type="match status" value="1"/>
</dbReference>
<comment type="cofactor">
    <cofactor evidence="2">
        <name>Zn(2+)</name>
        <dbReference type="ChEBI" id="CHEBI:29105"/>
    </cofactor>
</comment>
<evidence type="ECO:0000256" key="8">
    <source>
        <dbReference type="ARBA" id="ARBA00022801"/>
    </source>
</evidence>